<keyword evidence="4" id="KW-0862">Zinc</keyword>
<keyword evidence="3" id="KW-0378">Hydrolase</keyword>
<evidence type="ECO:0000256" key="3">
    <source>
        <dbReference type="ARBA" id="ARBA00022801"/>
    </source>
</evidence>
<sequence length="342" mass="36928">MPETPRPSRLVSEVDFARDGKQTGYVRLFHSTHESAYGFLPVPIVVVKNGEGPTALFTSGNHGDEYEGQVALTNLAQWLEPGMIRGRVIILPMANYPAALAGRRVSPIDDLNLNRIFPGDPDGTVTRQIAHFIDSHLIPLADLVIDLHSGGSSLNYIPCALARQSADPALYQKQLAALRAFGAPYTYIQGGAQGQGGDQTLGSGADRRGRIALGTELGGCGTVNPAGLAIAERGLRNLLVHLGILPREHWQEPPLPTRFLDVRGQDYYLYAPENGVFEPLVELGDVVVAGQPAARIHTPETPWRAPVELAFNAAGIVMCKRIPARTKRGDCLFHLASDLPVD</sequence>
<protein>
    <submittedName>
        <fullName evidence="6">Deacylase</fullName>
    </submittedName>
</protein>
<dbReference type="PANTHER" id="PTHR37326">
    <property type="entry name" value="BLL3975 PROTEIN"/>
    <property type="match status" value="1"/>
</dbReference>
<dbReference type="SUPFAM" id="SSF53187">
    <property type="entry name" value="Zn-dependent exopeptidases"/>
    <property type="match status" value="1"/>
</dbReference>
<proteinExistence type="predicted"/>
<comment type="cofactor">
    <cofactor evidence="1">
        <name>Zn(2+)</name>
        <dbReference type="ChEBI" id="CHEBI:29105"/>
    </cofactor>
</comment>
<evidence type="ECO:0000256" key="2">
    <source>
        <dbReference type="ARBA" id="ARBA00022723"/>
    </source>
</evidence>
<feature type="domain" description="Succinylglutamate desuccinylase/Aspartoacylase catalytic" evidence="5">
    <location>
        <begin position="52"/>
        <end position="242"/>
    </location>
</feature>
<evidence type="ECO:0000259" key="5">
    <source>
        <dbReference type="Pfam" id="PF24827"/>
    </source>
</evidence>
<dbReference type="Proteomes" id="UP001196870">
    <property type="component" value="Unassembled WGS sequence"/>
</dbReference>
<evidence type="ECO:0000256" key="4">
    <source>
        <dbReference type="ARBA" id="ARBA00022833"/>
    </source>
</evidence>
<comment type="caution">
    <text evidence="6">The sequence shown here is derived from an EMBL/GenBank/DDBJ whole genome shotgun (WGS) entry which is preliminary data.</text>
</comment>
<reference evidence="7" key="1">
    <citation type="journal article" date="2021" name="Syst. Appl. Microbiol.">
        <title>Roseomonas hellenica sp. nov., isolated from roots of wild-growing Alkanna tinctoria.</title>
        <authorList>
            <person name="Rat A."/>
            <person name="Naranjo H.D."/>
            <person name="Lebbe L."/>
            <person name="Cnockaert M."/>
            <person name="Krigas N."/>
            <person name="Grigoriadou K."/>
            <person name="Maloupa E."/>
            <person name="Willems A."/>
        </authorList>
    </citation>
    <scope>NUCLEOTIDE SEQUENCE [LARGE SCALE GENOMIC DNA]</scope>
    <source>
        <strain evidence="7">LMG 31523</strain>
    </source>
</reference>
<evidence type="ECO:0000313" key="6">
    <source>
        <dbReference type="EMBL" id="MBR0666847.1"/>
    </source>
</evidence>
<accession>A0ABS5F2S8</accession>
<dbReference type="PANTHER" id="PTHR37326:SF1">
    <property type="entry name" value="BLL3975 PROTEIN"/>
    <property type="match status" value="1"/>
</dbReference>
<keyword evidence="2" id="KW-0479">Metal-binding</keyword>
<evidence type="ECO:0000256" key="1">
    <source>
        <dbReference type="ARBA" id="ARBA00001947"/>
    </source>
</evidence>
<dbReference type="InterPro" id="IPR053138">
    <property type="entry name" value="N-alpha-Ac-DABA_deacetylase"/>
</dbReference>
<dbReference type="RefSeq" id="WP_211854628.1">
    <property type="nucleotide sequence ID" value="NZ_JAAGBB010000027.1"/>
</dbReference>
<dbReference type="Pfam" id="PF24827">
    <property type="entry name" value="AstE_AspA_cat"/>
    <property type="match status" value="1"/>
</dbReference>
<keyword evidence="7" id="KW-1185">Reference proteome</keyword>
<organism evidence="6 7">
    <name type="scientific">Plastoroseomonas hellenica</name>
    <dbReference type="NCBI Taxonomy" id="2687306"/>
    <lineage>
        <taxon>Bacteria</taxon>
        <taxon>Pseudomonadati</taxon>
        <taxon>Pseudomonadota</taxon>
        <taxon>Alphaproteobacteria</taxon>
        <taxon>Acetobacterales</taxon>
        <taxon>Acetobacteraceae</taxon>
        <taxon>Plastoroseomonas</taxon>
    </lineage>
</organism>
<dbReference type="InterPro" id="IPR055438">
    <property type="entry name" value="AstE_AspA_cat"/>
</dbReference>
<gene>
    <name evidence="6" type="ORF">GXW71_20975</name>
</gene>
<dbReference type="EMBL" id="JAAGBB010000027">
    <property type="protein sequence ID" value="MBR0666847.1"/>
    <property type="molecule type" value="Genomic_DNA"/>
</dbReference>
<dbReference type="InterPro" id="IPR043795">
    <property type="entry name" value="N-alpha-Ac-DABA-like"/>
</dbReference>
<dbReference type="Gene3D" id="3.40.630.10">
    <property type="entry name" value="Zn peptidases"/>
    <property type="match status" value="1"/>
</dbReference>
<evidence type="ECO:0000313" key="7">
    <source>
        <dbReference type="Proteomes" id="UP001196870"/>
    </source>
</evidence>
<dbReference type="PIRSF" id="PIRSF039012">
    <property type="entry name" value="ASP"/>
    <property type="match status" value="1"/>
</dbReference>
<name>A0ABS5F2S8_9PROT</name>
<dbReference type="CDD" id="cd06252">
    <property type="entry name" value="M14_ASTE_ASPA-like"/>
    <property type="match status" value="1"/>
</dbReference>